<accession>A0A7S8ECJ2</accession>
<reference evidence="1 2" key="1">
    <citation type="submission" date="2020-02" db="EMBL/GenBank/DDBJ databases">
        <authorList>
            <person name="Zheng R.K."/>
            <person name="Sun C.M."/>
        </authorList>
    </citation>
    <scope>NUCLEOTIDE SEQUENCE [LARGE SCALE GENOMIC DNA]</scope>
    <source>
        <strain evidence="2">rifampicinis</strain>
    </source>
</reference>
<dbReference type="InterPro" id="IPR005500">
    <property type="entry name" value="DUF309"/>
</dbReference>
<keyword evidence="2" id="KW-1185">Reference proteome</keyword>
<organism evidence="1 2">
    <name type="scientific">Phototrophicus methaneseepsis</name>
    <dbReference type="NCBI Taxonomy" id="2710758"/>
    <lineage>
        <taxon>Bacteria</taxon>
        <taxon>Bacillati</taxon>
        <taxon>Chloroflexota</taxon>
        <taxon>Candidatus Thermofontia</taxon>
        <taxon>Phototrophicales</taxon>
        <taxon>Phototrophicaceae</taxon>
        <taxon>Phototrophicus</taxon>
    </lineage>
</organism>
<proteinExistence type="predicted"/>
<dbReference type="EMBL" id="CP062983">
    <property type="protein sequence ID" value="QPC84441.1"/>
    <property type="molecule type" value="Genomic_DNA"/>
</dbReference>
<evidence type="ECO:0000313" key="2">
    <source>
        <dbReference type="Proteomes" id="UP000594468"/>
    </source>
</evidence>
<evidence type="ECO:0000313" key="1">
    <source>
        <dbReference type="EMBL" id="QPC84441.1"/>
    </source>
</evidence>
<name>A0A7S8ECJ2_9CHLR</name>
<dbReference type="Proteomes" id="UP000594468">
    <property type="component" value="Chromosome"/>
</dbReference>
<protein>
    <submittedName>
        <fullName evidence="1">DUF309 domain-containing protein</fullName>
    </submittedName>
</protein>
<dbReference type="RefSeq" id="WP_195172504.1">
    <property type="nucleotide sequence ID" value="NZ_CP062983.1"/>
</dbReference>
<dbReference type="Pfam" id="PF03745">
    <property type="entry name" value="DUF309"/>
    <property type="match status" value="1"/>
</dbReference>
<dbReference type="SUPFAM" id="SSF140663">
    <property type="entry name" value="TTHA0068-like"/>
    <property type="match status" value="1"/>
</dbReference>
<dbReference type="Gene3D" id="1.10.3450.10">
    <property type="entry name" value="TTHA0068-like"/>
    <property type="match status" value="1"/>
</dbReference>
<gene>
    <name evidence="1" type="ORF">G4Y79_08720</name>
</gene>
<sequence>MSDKEPKPTIIITGKPDWASRVTTSLADSYDIRQLTQPGTYMNTLIETRAALVLIDGNDDSWASWATTPKTSPATRRIPIALISEDHEQRAVSTLKGADIALAPQDLLKNPQRTIQQYARLPDSEWQALLDCECQQALPELAQQGVQKFNEGQYYKQHDLFEEQWMKTEGPVRDLYRAVLQVGIAYYQIERGNYRGALKMLQRSVQWLLVLPDTCQGIDIARLRAESFAVRAELERLGEARFKEFDSSLIKGVQWQPGP</sequence>
<dbReference type="AlphaFoldDB" id="A0A7S8ECJ2"/>
<dbReference type="PANTHER" id="PTHR34796:SF1">
    <property type="entry name" value="EXPRESSED PROTEIN"/>
    <property type="match status" value="1"/>
</dbReference>
<dbReference type="InterPro" id="IPR023203">
    <property type="entry name" value="TTHA0068_sf"/>
</dbReference>
<dbReference type="KEGG" id="pmet:G4Y79_08720"/>
<dbReference type="PANTHER" id="PTHR34796">
    <property type="entry name" value="EXPRESSED PROTEIN"/>
    <property type="match status" value="1"/>
</dbReference>